<dbReference type="PANTHER" id="PTHR43639">
    <property type="entry name" value="OXIDOREDUCTASE, SHORT-CHAIN DEHYDROGENASE/REDUCTASE FAMILY (AFU_ORTHOLOGUE AFUA_5G02870)"/>
    <property type="match status" value="1"/>
</dbReference>
<evidence type="ECO:0000313" key="4">
    <source>
        <dbReference type="EMBL" id="CCC92002.1"/>
    </source>
</evidence>
<dbReference type="InterPro" id="IPR002347">
    <property type="entry name" value="SDR_fam"/>
</dbReference>
<comment type="similarity">
    <text evidence="1">Belongs to the short-chain dehydrogenases/reductases (SDR) family.</text>
</comment>
<keyword evidence="2" id="KW-0560">Oxidoreductase</keyword>
<evidence type="ECO:0000256" key="1">
    <source>
        <dbReference type="ARBA" id="ARBA00006484"/>
    </source>
</evidence>
<dbReference type="Gene3D" id="3.40.50.720">
    <property type="entry name" value="NAD(P)-binding Rossmann-like Domain"/>
    <property type="match status" value="1"/>
</dbReference>
<organism evidence="4">
    <name type="scientific">Trypanosoma congolense (strain IL3000)</name>
    <dbReference type="NCBI Taxonomy" id="1068625"/>
    <lineage>
        <taxon>Eukaryota</taxon>
        <taxon>Discoba</taxon>
        <taxon>Euglenozoa</taxon>
        <taxon>Kinetoplastea</taxon>
        <taxon>Metakinetoplastina</taxon>
        <taxon>Trypanosomatida</taxon>
        <taxon>Trypanosomatidae</taxon>
        <taxon>Trypanosoma</taxon>
        <taxon>Nannomonas</taxon>
    </lineage>
</organism>
<dbReference type="PANTHER" id="PTHR43639:SF1">
    <property type="entry name" value="SHORT-CHAIN DEHYDROGENASE_REDUCTASE FAMILY PROTEIN"/>
    <property type="match status" value="1"/>
</dbReference>
<proteinExistence type="inferred from homology"/>
<dbReference type="InterPro" id="IPR020904">
    <property type="entry name" value="Sc_DH/Rdtase_CS"/>
</dbReference>
<protein>
    <submittedName>
        <fullName evidence="4">Putative pteridine reductase</fullName>
    </submittedName>
</protein>
<dbReference type="PROSITE" id="PS00061">
    <property type="entry name" value="ADH_SHORT"/>
    <property type="match status" value="1"/>
</dbReference>
<dbReference type="AlphaFoldDB" id="G0URJ0"/>
<dbReference type="SUPFAM" id="SSF51735">
    <property type="entry name" value="NAD(P)-binding Rossmann-fold domains"/>
    <property type="match status" value="1"/>
</dbReference>
<evidence type="ECO:0000256" key="3">
    <source>
        <dbReference type="PIRSR" id="PIRSR614058-1"/>
    </source>
</evidence>
<dbReference type="InterPro" id="IPR036291">
    <property type="entry name" value="NAD(P)-bd_dom_sf"/>
</dbReference>
<dbReference type="Pfam" id="PF13561">
    <property type="entry name" value="adh_short_C2"/>
    <property type="match status" value="1"/>
</dbReference>
<dbReference type="InterPro" id="IPR014058">
    <property type="entry name" value="Pteridine_reductase"/>
</dbReference>
<reference evidence="4" key="1">
    <citation type="journal article" date="2012" name="Proc. Natl. Acad. Sci. U.S.A.">
        <title>Antigenic diversity is generated by distinct evolutionary mechanisms in African trypanosome species.</title>
        <authorList>
            <person name="Jackson A.P."/>
            <person name="Berry A."/>
            <person name="Aslett M."/>
            <person name="Allison H.C."/>
            <person name="Burton P."/>
            <person name="Vavrova-Anderson J."/>
            <person name="Brown R."/>
            <person name="Browne H."/>
            <person name="Corton N."/>
            <person name="Hauser H."/>
            <person name="Gamble J."/>
            <person name="Gilderthorp R."/>
            <person name="Marcello L."/>
            <person name="McQuillan J."/>
            <person name="Otto T.D."/>
            <person name="Quail M.A."/>
            <person name="Sanders M.J."/>
            <person name="van Tonder A."/>
            <person name="Ginger M.L."/>
            <person name="Field M.C."/>
            <person name="Barry J.D."/>
            <person name="Hertz-Fowler C."/>
            <person name="Berriman M."/>
        </authorList>
    </citation>
    <scope>NUCLEOTIDE SEQUENCE</scope>
    <source>
        <strain evidence="4">IL3000</strain>
    </source>
</reference>
<sequence>MEVPAVVVTGSATRIGRSIARRLHREGYRVVVHCRNSVDDAESLAAELNSVRSNSAVVCRADLTNSGALATRCEEVIGACVSAFGRCDVLVNNASAFYPTPLLPKDDDVDNDLKLIERQTAELFGSNAVGPFYLTRSFARAAKRAAPSCDGHSRVIINLCDSLVNQPCMGFCLYNMGKHALIGLTKSAALELAPHGIRVNGVSPGVCLLPEKMEEDKKNEWRRKIPLGQQEASAEQIADAVLFLVSGSAEYITGAILNVDGGLSLVHA</sequence>
<evidence type="ECO:0000256" key="2">
    <source>
        <dbReference type="ARBA" id="ARBA00023002"/>
    </source>
</evidence>
<dbReference type="PRINTS" id="PR00081">
    <property type="entry name" value="GDHRDH"/>
</dbReference>
<dbReference type="PRINTS" id="PR00080">
    <property type="entry name" value="SDRFAMILY"/>
</dbReference>
<gene>
    <name evidence="4" type="ORF">TCIL3000_8_2210</name>
</gene>
<feature type="active site" description="Proton acceptor" evidence="3">
    <location>
        <position position="174"/>
    </location>
</feature>
<dbReference type="EMBL" id="HE575321">
    <property type="protein sequence ID" value="CCC92002.1"/>
    <property type="molecule type" value="Genomic_DNA"/>
</dbReference>
<dbReference type="GO" id="GO:0016491">
    <property type="term" value="F:oxidoreductase activity"/>
    <property type="evidence" value="ECO:0007669"/>
    <property type="project" value="UniProtKB-KW"/>
</dbReference>
<dbReference type="VEuPathDB" id="TriTrypDB:TcIL3000_8_2210"/>
<dbReference type="NCBIfam" id="TIGR02685">
    <property type="entry name" value="pter_reduc_Leis"/>
    <property type="match status" value="1"/>
</dbReference>
<name>G0URJ0_TRYCI</name>
<accession>G0URJ0</accession>